<proteinExistence type="predicted"/>
<dbReference type="KEGG" id="cni:Calni_0347"/>
<reference key="1">
    <citation type="submission" date="2010-11" db="EMBL/GenBank/DDBJ databases">
        <title>The complete genome of chromosome of Calditerrivibrio nitroreducens DSM 19672.</title>
        <authorList>
            <consortium name="US DOE Joint Genome Institute (JGI-PGF)"/>
            <person name="Lucas S."/>
            <person name="Copeland A."/>
            <person name="Lapidus A."/>
            <person name="Bruce D."/>
            <person name="Goodwin L."/>
            <person name="Pitluck S."/>
            <person name="Kyrpides N."/>
            <person name="Mavromatis K."/>
            <person name="Ivanova N."/>
            <person name="Mikhailova N."/>
            <person name="Zeytun A."/>
            <person name="Brettin T."/>
            <person name="Detter J.C."/>
            <person name="Tapia R."/>
            <person name="Han C."/>
            <person name="Land M."/>
            <person name="Hauser L."/>
            <person name="Markowitz V."/>
            <person name="Cheng J.-F."/>
            <person name="Hugenholtz P."/>
            <person name="Woyke T."/>
            <person name="Wu D."/>
            <person name="Spring S."/>
            <person name="Schroeder M."/>
            <person name="Brambilla E."/>
            <person name="Klenk H.-P."/>
            <person name="Eisen J.A."/>
        </authorList>
    </citation>
    <scope>NUCLEOTIDE SEQUENCE [LARGE SCALE GENOMIC DNA]</scope>
    <source>
        <strain>DSM 19672</strain>
    </source>
</reference>
<evidence type="ECO:0000313" key="2">
    <source>
        <dbReference type="Proteomes" id="UP000007039"/>
    </source>
</evidence>
<dbReference type="Proteomes" id="UP000007039">
    <property type="component" value="Chromosome"/>
</dbReference>
<dbReference type="SUPFAM" id="SSF55718">
    <property type="entry name" value="SCP-like"/>
    <property type="match status" value="1"/>
</dbReference>
<accession>E4TK09</accession>
<dbReference type="HOGENOM" id="CLU_175370_0_0_0"/>
<dbReference type="OrthoDB" id="5402176at2"/>
<dbReference type="InterPro" id="IPR036527">
    <property type="entry name" value="SCP2_sterol-bd_dom_sf"/>
</dbReference>
<reference evidence="1 2" key="2">
    <citation type="journal article" date="2011" name="Stand. Genomic Sci.">
        <title>Complete genome sequence of Calditerrivibrio nitroreducens type strain (Yu37-1).</title>
        <authorList>
            <person name="Pitluck S."/>
            <person name="Sikorski J."/>
            <person name="Zeytun A."/>
            <person name="Lapidus A."/>
            <person name="Nolan M."/>
            <person name="Lucas S."/>
            <person name="Hammon N."/>
            <person name="Deshpande S."/>
            <person name="Cheng J.F."/>
            <person name="Tapia R."/>
            <person name="Han C."/>
            <person name="Goodwin L."/>
            <person name="Liolios K."/>
            <person name="Pagani I."/>
            <person name="Ivanova N."/>
            <person name="Mavromatis K."/>
            <person name="Pati A."/>
            <person name="Chen A."/>
            <person name="Palaniappan K."/>
            <person name="Hauser L."/>
            <person name="Chang Y.J."/>
            <person name="Jeffries C.D."/>
            <person name="Detter J.C."/>
            <person name="Brambilla E."/>
            <person name="Djao O.D."/>
            <person name="Rohde M."/>
            <person name="Spring S."/>
            <person name="Goker M."/>
            <person name="Woyke T."/>
            <person name="Bristow J."/>
            <person name="Eisen J.A."/>
            <person name="Markowitz V."/>
            <person name="Hugenholtz P."/>
            <person name="Kyrpides N.C."/>
            <person name="Klenk H.P."/>
            <person name="Land M."/>
        </authorList>
    </citation>
    <scope>NUCLEOTIDE SEQUENCE [LARGE SCALE GENOMIC DNA]</scope>
    <source>
        <strain evidence="2">DSM 19672 / NBRC 101217 / Yu37-1</strain>
    </source>
</reference>
<organism evidence="1 2">
    <name type="scientific">Calditerrivibrio nitroreducens (strain DSM 19672 / NBRC 101217 / Yu37-1)</name>
    <dbReference type="NCBI Taxonomy" id="768670"/>
    <lineage>
        <taxon>Bacteria</taxon>
        <taxon>Pseudomonadati</taxon>
        <taxon>Deferribacterota</taxon>
        <taxon>Deferribacteres</taxon>
        <taxon>Deferribacterales</taxon>
        <taxon>Calditerrivibrionaceae</taxon>
    </lineage>
</organism>
<dbReference type="eggNOG" id="ENOG5033IC3">
    <property type="taxonomic scope" value="Bacteria"/>
</dbReference>
<evidence type="ECO:0000313" key="1">
    <source>
        <dbReference type="EMBL" id="ADR18260.1"/>
    </source>
</evidence>
<protein>
    <recommendedName>
        <fullName evidence="3">SCP2 domain-containing protein</fullName>
    </recommendedName>
</protein>
<gene>
    <name evidence="1" type="ordered locus">Calni_0347</name>
</gene>
<dbReference type="AlphaFoldDB" id="E4TK09"/>
<sequence length="99" mass="11326">MERMFEKMIQNFNNIELNATYYLNVDDRIKKTIVTKDGKLTITDGKPENADCVIKVTEKLLKKVWEENYSPGLMDIATGSLKTNNPDLLGKLFKSLNRG</sequence>
<dbReference type="EMBL" id="CP002347">
    <property type="protein sequence ID" value="ADR18260.1"/>
    <property type="molecule type" value="Genomic_DNA"/>
</dbReference>
<dbReference type="STRING" id="768670.Calni_0347"/>
<evidence type="ECO:0008006" key="3">
    <source>
        <dbReference type="Google" id="ProtNLM"/>
    </source>
</evidence>
<name>E4TK09_CALNY</name>
<dbReference type="Gene3D" id="3.30.1050.10">
    <property type="entry name" value="SCP2 sterol-binding domain"/>
    <property type="match status" value="1"/>
</dbReference>
<keyword evidence="2" id="KW-1185">Reference proteome</keyword>
<dbReference type="RefSeq" id="WP_013450476.1">
    <property type="nucleotide sequence ID" value="NC_014758.1"/>
</dbReference>